<dbReference type="AlphaFoldDB" id="A0AA41WYJ6"/>
<keyword evidence="8" id="KW-0963">Cytoplasm</keyword>
<evidence type="ECO:0000256" key="6">
    <source>
        <dbReference type="ARBA" id="ARBA00022801"/>
    </source>
</evidence>
<evidence type="ECO:0000256" key="7">
    <source>
        <dbReference type="ARBA" id="ARBA00023211"/>
    </source>
</evidence>
<feature type="active site" evidence="8">
    <location>
        <position position="348"/>
    </location>
</feature>
<dbReference type="GO" id="GO:0005737">
    <property type="term" value="C:cytoplasm"/>
    <property type="evidence" value="ECO:0007669"/>
    <property type="project" value="UniProtKB-SubCell"/>
</dbReference>
<dbReference type="EC" id="3.4.11.10" evidence="8"/>
<evidence type="ECO:0000256" key="8">
    <source>
        <dbReference type="HAMAP-Rule" id="MF_00181"/>
    </source>
</evidence>
<dbReference type="InterPro" id="IPR023042">
    <property type="entry name" value="Peptidase_M17_leu_NH2_pept"/>
</dbReference>
<dbReference type="InterPro" id="IPR000819">
    <property type="entry name" value="Peptidase_M17_C"/>
</dbReference>
<dbReference type="Gene3D" id="3.40.630.10">
    <property type="entry name" value="Zn peptidases"/>
    <property type="match status" value="1"/>
</dbReference>
<dbReference type="InterPro" id="IPR043472">
    <property type="entry name" value="Macro_dom-like"/>
</dbReference>
<evidence type="ECO:0000256" key="4">
    <source>
        <dbReference type="ARBA" id="ARBA00022438"/>
    </source>
</evidence>
<dbReference type="PRINTS" id="PR00481">
    <property type="entry name" value="LAMNOPPTDASE"/>
</dbReference>
<evidence type="ECO:0000313" key="10">
    <source>
        <dbReference type="EMBL" id="MCP3428899.1"/>
    </source>
</evidence>
<evidence type="ECO:0000256" key="1">
    <source>
        <dbReference type="ARBA" id="ARBA00000135"/>
    </source>
</evidence>
<comment type="subcellular location">
    <subcellularLocation>
        <location evidence="8">Cytoplasm</location>
    </subcellularLocation>
</comment>
<feature type="domain" description="Cytosol aminopeptidase" evidence="9">
    <location>
        <begin position="342"/>
        <end position="349"/>
    </location>
</feature>
<dbReference type="NCBIfam" id="NF002074">
    <property type="entry name" value="PRK00913.1-4"/>
    <property type="match status" value="1"/>
</dbReference>
<dbReference type="EC" id="3.4.11.1" evidence="8"/>
<evidence type="ECO:0000313" key="11">
    <source>
        <dbReference type="Proteomes" id="UP001165413"/>
    </source>
</evidence>
<keyword evidence="6 8" id="KW-0378">Hydrolase</keyword>
<dbReference type="RefSeq" id="WP_254100655.1">
    <property type="nucleotide sequence ID" value="NZ_JANATA010000012.1"/>
</dbReference>
<feature type="binding site" evidence="8">
    <location>
        <position position="267"/>
    </location>
    <ligand>
        <name>Mn(2+)</name>
        <dbReference type="ChEBI" id="CHEBI:29035"/>
        <label>1</label>
    </ligand>
</feature>
<protein>
    <recommendedName>
        <fullName evidence="8">Probable cytosol aminopeptidase</fullName>
        <ecNumber evidence="8">3.4.11.1</ecNumber>
    </recommendedName>
    <alternativeName>
        <fullName evidence="8">Leucine aminopeptidase</fullName>
        <shortName evidence="8">LAP</shortName>
        <ecNumber evidence="8">3.4.11.10</ecNumber>
    </alternativeName>
    <alternativeName>
        <fullName evidence="8">Leucyl aminopeptidase</fullName>
    </alternativeName>
</protein>
<comment type="cofactor">
    <cofactor evidence="8">
        <name>Mn(2+)</name>
        <dbReference type="ChEBI" id="CHEBI:29035"/>
    </cofactor>
    <text evidence="8">Binds 2 manganese ions per subunit.</text>
</comment>
<dbReference type="GO" id="GO:0070006">
    <property type="term" value="F:metalloaminopeptidase activity"/>
    <property type="evidence" value="ECO:0007669"/>
    <property type="project" value="InterPro"/>
</dbReference>
<dbReference type="PROSITE" id="PS00631">
    <property type="entry name" value="CYTOSOL_AP"/>
    <property type="match status" value="1"/>
</dbReference>
<dbReference type="PANTHER" id="PTHR11963">
    <property type="entry name" value="LEUCINE AMINOPEPTIDASE-RELATED"/>
    <property type="match status" value="1"/>
</dbReference>
<gene>
    <name evidence="8" type="primary">pepA</name>
    <name evidence="10" type="ORF">NLF92_08055</name>
</gene>
<reference evidence="10" key="1">
    <citation type="submission" date="2022-07" db="EMBL/GenBank/DDBJ databases">
        <title>Characterization of the Novel Bacterium Alteromonas immobilis LMIT006 and Alteromonas gregis LMIT007.</title>
        <authorList>
            <person name="Lin X."/>
        </authorList>
    </citation>
    <scope>NUCLEOTIDE SEQUENCE</scope>
    <source>
        <strain evidence="10">LMIT007</strain>
    </source>
</reference>
<keyword evidence="7 8" id="KW-0464">Manganese</keyword>
<feature type="active site" evidence="8">
    <location>
        <position position="274"/>
    </location>
</feature>
<keyword evidence="4 8" id="KW-0031">Aminopeptidase</keyword>
<keyword evidence="5 8" id="KW-0645">Protease</keyword>
<dbReference type="CDD" id="cd00433">
    <property type="entry name" value="Peptidase_M17"/>
    <property type="match status" value="1"/>
</dbReference>
<comment type="similarity">
    <text evidence="3 8">Belongs to the peptidase M17 family.</text>
</comment>
<feature type="binding site" evidence="8">
    <location>
        <position position="344"/>
    </location>
    <ligand>
        <name>Mn(2+)</name>
        <dbReference type="ChEBI" id="CHEBI:29035"/>
        <label>1</label>
    </ligand>
</feature>
<feature type="binding site" evidence="8">
    <location>
        <position position="262"/>
    </location>
    <ligand>
        <name>Mn(2+)</name>
        <dbReference type="ChEBI" id="CHEBI:29035"/>
        <label>2</label>
    </ligand>
</feature>
<dbReference type="InterPro" id="IPR011356">
    <property type="entry name" value="Leucine_aapep/pepB"/>
</dbReference>
<evidence type="ECO:0000256" key="5">
    <source>
        <dbReference type="ARBA" id="ARBA00022670"/>
    </source>
</evidence>
<feature type="binding site" evidence="8">
    <location>
        <position position="346"/>
    </location>
    <ligand>
        <name>Mn(2+)</name>
        <dbReference type="ChEBI" id="CHEBI:29035"/>
        <label>2</label>
    </ligand>
</feature>
<evidence type="ECO:0000256" key="3">
    <source>
        <dbReference type="ARBA" id="ARBA00009528"/>
    </source>
</evidence>
<keyword evidence="8" id="KW-0479">Metal-binding</keyword>
<dbReference type="SUPFAM" id="SSF52949">
    <property type="entry name" value="Macro domain-like"/>
    <property type="match status" value="1"/>
</dbReference>
<sequence>MAFQLAPLNDLILNQEIDLLVVSCTLNHFDALDDLYPAATQDMLQMCITDAGFTGKHQQILTIRRPPDSQIKQVLYNGLGASSELNPYSCKQHITKLMPDIKSAKAAHIHWVLPDELVENVRLRQIFVLEILSELYHFDRYKTKGVKPNSPTITFYVAPHLYADNWLDSLVHIQSGLKLSRDLSNQAPNDCTPATFWEKAQDLAQQYPSISAEALFADDLNTLGMGAYYAVGQGSAAPSIMTLMHYQGLPQTASPPVVLVGKGVTFDTGGISIKGADGMENMRYDMCGAAVVLGVMQALAALELPINVIGVAAGVENMPDGKAYRPGDILTSLSGQTIEVMSTDAEGRLVLCDALTYIGRYNPAYVIDIATLTGAAITSLGSVASLLVANDQGLANQLIAAGTETDDKVWQMPLWPEYYSAIDSPFADMQNSGQNSPGAITAGCFLAKFTEQYRWAHLDIAGSAFTYGKGNSATGRPVQMLIQFLQNLAATNQ</sequence>
<organism evidence="10 11">
    <name type="scientific">Opacimonas viscosa</name>
    <dbReference type="NCBI Taxonomy" id="2961944"/>
    <lineage>
        <taxon>Bacteria</taxon>
        <taxon>Pseudomonadati</taxon>
        <taxon>Pseudomonadota</taxon>
        <taxon>Gammaproteobacteria</taxon>
        <taxon>Alteromonadales</taxon>
        <taxon>Alteromonadaceae</taxon>
        <taxon>Opacimonas</taxon>
    </lineage>
</organism>
<comment type="catalytic activity">
    <reaction evidence="2 8">
        <text>Release of an N-terminal amino acid, preferentially leucine, but not glutamic or aspartic acids.</text>
        <dbReference type="EC" id="3.4.11.10"/>
    </reaction>
</comment>
<dbReference type="HAMAP" id="MF_00181">
    <property type="entry name" value="Cytosol_peptidase_M17"/>
    <property type="match status" value="1"/>
</dbReference>
<dbReference type="SUPFAM" id="SSF53187">
    <property type="entry name" value="Zn-dependent exopeptidases"/>
    <property type="match status" value="1"/>
</dbReference>
<dbReference type="PANTHER" id="PTHR11963:SF23">
    <property type="entry name" value="CYTOSOL AMINOPEPTIDASE"/>
    <property type="match status" value="1"/>
</dbReference>
<keyword evidence="11" id="KW-1185">Reference proteome</keyword>
<dbReference type="Gene3D" id="3.40.220.10">
    <property type="entry name" value="Leucine Aminopeptidase, subunit E, domain 1"/>
    <property type="match status" value="1"/>
</dbReference>
<accession>A0AA41WYJ6</accession>
<feature type="binding site" evidence="8">
    <location>
        <position position="267"/>
    </location>
    <ligand>
        <name>Mn(2+)</name>
        <dbReference type="ChEBI" id="CHEBI:29035"/>
        <label>2</label>
    </ligand>
</feature>
<evidence type="ECO:0000256" key="2">
    <source>
        <dbReference type="ARBA" id="ARBA00000967"/>
    </source>
</evidence>
<dbReference type="EMBL" id="JANATA010000012">
    <property type="protein sequence ID" value="MCP3428899.1"/>
    <property type="molecule type" value="Genomic_DNA"/>
</dbReference>
<dbReference type="Pfam" id="PF02789">
    <property type="entry name" value="Peptidase_M17_N"/>
    <property type="match status" value="1"/>
</dbReference>
<name>A0AA41WYJ6_9ALTE</name>
<comment type="caution">
    <text evidence="10">The sequence shown here is derived from an EMBL/GenBank/DDBJ whole genome shotgun (WGS) entry which is preliminary data.</text>
</comment>
<dbReference type="Pfam" id="PF00883">
    <property type="entry name" value="Peptidase_M17"/>
    <property type="match status" value="1"/>
</dbReference>
<proteinExistence type="inferred from homology"/>
<dbReference type="GO" id="GO:0006508">
    <property type="term" value="P:proteolysis"/>
    <property type="evidence" value="ECO:0007669"/>
    <property type="project" value="UniProtKB-KW"/>
</dbReference>
<feature type="binding site" evidence="8">
    <location>
        <position position="285"/>
    </location>
    <ligand>
        <name>Mn(2+)</name>
        <dbReference type="ChEBI" id="CHEBI:29035"/>
        <label>2</label>
    </ligand>
</feature>
<dbReference type="InterPro" id="IPR008283">
    <property type="entry name" value="Peptidase_M17_N"/>
</dbReference>
<evidence type="ECO:0000259" key="9">
    <source>
        <dbReference type="PROSITE" id="PS00631"/>
    </source>
</evidence>
<dbReference type="Proteomes" id="UP001165413">
    <property type="component" value="Unassembled WGS sequence"/>
</dbReference>
<dbReference type="GO" id="GO:0030145">
    <property type="term" value="F:manganese ion binding"/>
    <property type="evidence" value="ECO:0007669"/>
    <property type="project" value="UniProtKB-UniRule"/>
</dbReference>
<comment type="function">
    <text evidence="8">Presumably involved in the processing and regular turnover of intracellular proteins. Catalyzes the removal of unsubstituted N-terminal amino acids from various peptides.</text>
</comment>
<feature type="binding site" evidence="8">
    <location>
        <position position="346"/>
    </location>
    <ligand>
        <name>Mn(2+)</name>
        <dbReference type="ChEBI" id="CHEBI:29035"/>
        <label>1</label>
    </ligand>
</feature>
<comment type="catalytic activity">
    <reaction evidence="1 8">
        <text>Release of an N-terminal amino acid, Xaa-|-Yaa-, in which Xaa is preferably Leu, but may be other amino acids including Pro although not Arg or Lys, and Yaa may be Pro. Amino acid amides and methyl esters are also readily hydrolyzed, but rates on arylamides are exceedingly low.</text>
        <dbReference type="EC" id="3.4.11.1"/>
    </reaction>
</comment>